<name>A0A3A8R2U4_9BACT</name>
<evidence type="ECO:0000313" key="3">
    <source>
        <dbReference type="EMBL" id="RKH73540.1"/>
    </source>
</evidence>
<keyword evidence="4" id="KW-1185">Reference proteome</keyword>
<dbReference type="InterPro" id="IPR011990">
    <property type="entry name" value="TPR-like_helical_dom_sf"/>
</dbReference>
<evidence type="ECO:0000259" key="2">
    <source>
        <dbReference type="PROSITE" id="PS51352"/>
    </source>
</evidence>
<dbReference type="AlphaFoldDB" id="A0A3A8R2U4"/>
<dbReference type="SUPFAM" id="SSF48452">
    <property type="entry name" value="TPR-like"/>
    <property type="match status" value="1"/>
</dbReference>
<dbReference type="CDD" id="cd02947">
    <property type="entry name" value="TRX_family"/>
    <property type="match status" value="1"/>
</dbReference>
<accession>A0A3A8R2U4</accession>
<dbReference type="GO" id="GO:0006950">
    <property type="term" value="P:response to stress"/>
    <property type="evidence" value="ECO:0007669"/>
    <property type="project" value="UniProtKB-ARBA"/>
</dbReference>
<feature type="domain" description="Thioredoxin" evidence="2">
    <location>
        <begin position="17"/>
        <end position="149"/>
    </location>
</feature>
<dbReference type="Pfam" id="PF13899">
    <property type="entry name" value="Thioredoxin_7"/>
    <property type="match status" value="1"/>
</dbReference>
<dbReference type="RefSeq" id="WP_121723370.1">
    <property type="nucleotide sequence ID" value="NZ_RAWM01000003.1"/>
</dbReference>
<dbReference type="OrthoDB" id="5378915at2"/>
<reference evidence="4" key="1">
    <citation type="submission" date="2018-09" db="EMBL/GenBank/DDBJ databases">
        <authorList>
            <person name="Livingstone P.G."/>
            <person name="Whitworth D.E."/>
        </authorList>
    </citation>
    <scope>NUCLEOTIDE SEQUENCE [LARGE SCALE GENOMIC DNA]</scope>
    <source>
        <strain evidence="4">AB047A</strain>
    </source>
</reference>
<dbReference type="Gene3D" id="3.40.30.10">
    <property type="entry name" value="Glutaredoxin"/>
    <property type="match status" value="1"/>
</dbReference>
<dbReference type="Proteomes" id="UP000282656">
    <property type="component" value="Unassembled WGS sequence"/>
</dbReference>
<comment type="caution">
    <text evidence="3">The sequence shown here is derived from an EMBL/GenBank/DDBJ whole genome shotgun (WGS) entry which is preliminary data.</text>
</comment>
<gene>
    <name evidence="3" type="ORF">D7X96_01910</name>
</gene>
<dbReference type="EMBL" id="RAWM01000003">
    <property type="protein sequence ID" value="RKH73540.1"/>
    <property type="molecule type" value="Genomic_DNA"/>
</dbReference>
<dbReference type="SUPFAM" id="SSF52833">
    <property type="entry name" value="Thioredoxin-like"/>
    <property type="match status" value="1"/>
</dbReference>
<protein>
    <submittedName>
        <fullName evidence="3">Thioredoxin</fullName>
    </submittedName>
</protein>
<dbReference type="PROSITE" id="PS51352">
    <property type="entry name" value="THIOREDOXIN_2"/>
    <property type="match status" value="1"/>
</dbReference>
<proteinExistence type="predicted"/>
<dbReference type="InterPro" id="IPR013766">
    <property type="entry name" value="Thioredoxin_domain"/>
</dbReference>
<feature type="chain" id="PRO_5017248485" evidence="1">
    <location>
        <begin position="24"/>
        <end position="459"/>
    </location>
</feature>
<sequence length="459" mass="49508">MRSFLACLLLSGSIACTATNANAPATASAEAHAEGPLPFIPDDYARALAEAKAKGVPLFVDTWAPWCHTCRSMRAYVFTDKALAKHAGRFVWLELNTDLTQNAVFQEKYPVEFWPTFFIIDPREEKALLRFAGSATVPQLERLFEDGERAYQGGATGADALLARGDALYGERKPAEAAESLSLALAEAPADWSRRGRALESLLMAQYGAKQYVPCAQKAVAELPKVPRSLNQANSVLNGLSCALAIPEGTPEAADLRHTLEAKAREVLAPPAIDMEADDRSGLYEVLVEARKQDKDTAGAKQVAQEWLTFLEGEAAKAPNPEARSVFDSHRMLAAMTLEQPQRAIPALEQSEKDLPQDYNPPARLATLYRLSGRLDDALAANDRALARVQGARRLSVLSGRADIQVARKDTAGAVKTLEEALTFAKTLPAAQVSPRQVESLEKKLAGLKSPAAVPGAAP</sequence>
<keyword evidence="1" id="KW-0732">Signal</keyword>
<evidence type="ECO:0000313" key="4">
    <source>
        <dbReference type="Proteomes" id="UP000282656"/>
    </source>
</evidence>
<organism evidence="3 4">
    <name type="scientific">Corallococcus interemptor</name>
    <dbReference type="NCBI Taxonomy" id="2316720"/>
    <lineage>
        <taxon>Bacteria</taxon>
        <taxon>Pseudomonadati</taxon>
        <taxon>Myxococcota</taxon>
        <taxon>Myxococcia</taxon>
        <taxon>Myxococcales</taxon>
        <taxon>Cystobacterineae</taxon>
        <taxon>Myxococcaceae</taxon>
        <taxon>Corallococcus</taxon>
    </lineage>
</organism>
<dbReference type="PROSITE" id="PS51257">
    <property type="entry name" value="PROKAR_LIPOPROTEIN"/>
    <property type="match status" value="1"/>
</dbReference>
<dbReference type="InterPro" id="IPR036249">
    <property type="entry name" value="Thioredoxin-like_sf"/>
</dbReference>
<dbReference type="Gene3D" id="1.25.40.10">
    <property type="entry name" value="Tetratricopeptide repeat domain"/>
    <property type="match status" value="1"/>
</dbReference>
<evidence type="ECO:0000256" key="1">
    <source>
        <dbReference type="SAM" id="SignalP"/>
    </source>
</evidence>
<feature type="signal peptide" evidence="1">
    <location>
        <begin position="1"/>
        <end position="23"/>
    </location>
</feature>